<dbReference type="Gene3D" id="3.40.50.300">
    <property type="entry name" value="P-loop containing nucleotide triphosphate hydrolases"/>
    <property type="match status" value="1"/>
</dbReference>
<sequence length="147" mass="15341">MTETDESKQIIHASCVALNSATGLLICGPSGSGKSTLALSMMALGACLVSDDRTVVSRDAGTDVLRAEAPGPIRGQIEARGVGILGGDPLPSCHIKAVVDLTHEETDRLPPMRTHVLIGVEIPMFLNVAGPHFPPALIQWLKGGRVA</sequence>
<dbReference type="RefSeq" id="WP_344844203.1">
    <property type="nucleotide sequence ID" value="NZ_BAABDF010000003.1"/>
</dbReference>
<proteinExistence type="predicted"/>
<dbReference type="InterPro" id="IPR011104">
    <property type="entry name" value="Hpr_kin/Pase_C"/>
</dbReference>
<organism evidence="2 3">
    <name type="scientific">Celeribacter arenosi</name>
    <dbReference type="NCBI Taxonomy" id="792649"/>
    <lineage>
        <taxon>Bacteria</taxon>
        <taxon>Pseudomonadati</taxon>
        <taxon>Pseudomonadota</taxon>
        <taxon>Alphaproteobacteria</taxon>
        <taxon>Rhodobacterales</taxon>
        <taxon>Roseobacteraceae</taxon>
        <taxon>Celeribacter</taxon>
    </lineage>
</organism>
<dbReference type="GO" id="GO:0016301">
    <property type="term" value="F:kinase activity"/>
    <property type="evidence" value="ECO:0007669"/>
    <property type="project" value="UniProtKB-KW"/>
</dbReference>
<evidence type="ECO:0000313" key="3">
    <source>
        <dbReference type="Proteomes" id="UP001399917"/>
    </source>
</evidence>
<dbReference type="Proteomes" id="UP001399917">
    <property type="component" value="Unassembled WGS sequence"/>
</dbReference>
<keyword evidence="3" id="KW-1185">Reference proteome</keyword>
<dbReference type="InterPro" id="IPR027417">
    <property type="entry name" value="P-loop_NTPase"/>
</dbReference>
<comment type="caution">
    <text evidence="2">The sequence shown here is derived from an EMBL/GenBank/DDBJ whole genome shotgun (WGS) entry which is preliminary data.</text>
</comment>
<evidence type="ECO:0000259" key="1">
    <source>
        <dbReference type="Pfam" id="PF07475"/>
    </source>
</evidence>
<dbReference type="EMBL" id="BAABDF010000003">
    <property type="protein sequence ID" value="GAA3860937.1"/>
    <property type="molecule type" value="Genomic_DNA"/>
</dbReference>
<gene>
    <name evidence="2" type="ORF">GCM10022404_09710</name>
</gene>
<keyword evidence="2" id="KW-0418">Kinase</keyword>
<dbReference type="SUPFAM" id="SSF53795">
    <property type="entry name" value="PEP carboxykinase-like"/>
    <property type="match status" value="1"/>
</dbReference>
<dbReference type="Pfam" id="PF07475">
    <property type="entry name" value="Hpr_kinase_C"/>
    <property type="match status" value="1"/>
</dbReference>
<reference evidence="3" key="1">
    <citation type="journal article" date="2019" name="Int. J. Syst. Evol. Microbiol.">
        <title>The Global Catalogue of Microorganisms (GCM) 10K type strain sequencing project: providing services to taxonomists for standard genome sequencing and annotation.</title>
        <authorList>
            <consortium name="The Broad Institute Genomics Platform"/>
            <consortium name="The Broad Institute Genome Sequencing Center for Infectious Disease"/>
            <person name="Wu L."/>
            <person name="Ma J."/>
        </authorList>
    </citation>
    <scope>NUCLEOTIDE SEQUENCE [LARGE SCALE GENOMIC DNA]</scope>
    <source>
        <strain evidence="3">JCM 17190</strain>
    </source>
</reference>
<keyword evidence="2" id="KW-0808">Transferase</keyword>
<evidence type="ECO:0000313" key="2">
    <source>
        <dbReference type="EMBL" id="GAA3860937.1"/>
    </source>
</evidence>
<name>A0ABP7K042_9RHOB</name>
<feature type="domain" description="HPr kinase/phosphorylase C-terminal" evidence="1">
    <location>
        <begin position="8"/>
        <end position="85"/>
    </location>
</feature>
<accession>A0ABP7K042</accession>
<protein>
    <submittedName>
        <fullName evidence="2">HPr kinase/phosphatase C-terminal domain-containing protein</fullName>
    </submittedName>
</protein>